<proteinExistence type="evidence at transcript level"/>
<organism evidence="1">
    <name type="scientific">Riptortus pedestris</name>
    <name type="common">Bean bug</name>
    <dbReference type="NCBI Taxonomy" id="329032"/>
    <lineage>
        <taxon>Eukaryota</taxon>
        <taxon>Metazoa</taxon>
        <taxon>Ecdysozoa</taxon>
        <taxon>Arthropoda</taxon>
        <taxon>Hexapoda</taxon>
        <taxon>Insecta</taxon>
        <taxon>Pterygota</taxon>
        <taxon>Neoptera</taxon>
        <taxon>Paraneoptera</taxon>
        <taxon>Hemiptera</taxon>
        <taxon>Heteroptera</taxon>
        <taxon>Panheteroptera</taxon>
        <taxon>Pentatomomorpha</taxon>
        <taxon>Coreoidea</taxon>
        <taxon>Alydidae</taxon>
        <taxon>Riptortus</taxon>
    </lineage>
</organism>
<dbReference type="AlphaFoldDB" id="R4WDE2"/>
<dbReference type="EMBL" id="AK417603">
    <property type="protein sequence ID" value="BAN20818.1"/>
    <property type="molecule type" value="mRNA"/>
</dbReference>
<sequence>MITMVLRKWHNCKYLTPSIHLTSGLSPPYEYFIGNVTNTLGEGVYKLCLIISRL</sequence>
<reference evidence="1" key="1">
    <citation type="journal article" date="2013" name="PLoS ONE">
        <title>Gene expression in gut symbiotic organ of stinkbug affected by extracellular bacterial symbiont.</title>
        <authorList>
            <person name="Futahashi R."/>
            <person name="Tanaka K."/>
            <person name="Tanahashi M."/>
            <person name="Nikoh N."/>
            <person name="Kikuchi Y."/>
            <person name="Lee B.L."/>
            <person name="Fukatsu T."/>
        </authorList>
    </citation>
    <scope>NUCLEOTIDE SEQUENCE</scope>
    <source>
        <tissue evidence="1">Midgut</tissue>
    </source>
</reference>
<name>R4WDE2_RIPPE</name>
<evidence type="ECO:0000313" key="1">
    <source>
        <dbReference type="EMBL" id="BAN20818.1"/>
    </source>
</evidence>
<protein>
    <submittedName>
        <fullName evidence="1">Unkown protein</fullName>
    </submittedName>
</protein>
<accession>R4WDE2</accession>